<name>A0ABP2IJA7_CORAM</name>
<sequence>MGRARLPDGEADAHRQRGSTRTRAETEEGSTQVPDHTVRGPGYLYCGVLLPCEGQLDAGLVGVEHIGITLR</sequence>
<evidence type="ECO:0000313" key="3">
    <source>
        <dbReference type="Proteomes" id="UP000006015"/>
    </source>
</evidence>
<organism evidence="2 3">
    <name type="scientific">Corynebacterium ammoniagenes DSM 20306</name>
    <dbReference type="NCBI Taxonomy" id="649754"/>
    <lineage>
        <taxon>Bacteria</taxon>
        <taxon>Bacillati</taxon>
        <taxon>Actinomycetota</taxon>
        <taxon>Actinomycetes</taxon>
        <taxon>Mycobacteriales</taxon>
        <taxon>Corynebacteriaceae</taxon>
        <taxon>Corynebacterium</taxon>
    </lineage>
</organism>
<proteinExistence type="predicted"/>
<evidence type="ECO:0000313" key="2">
    <source>
        <dbReference type="EMBL" id="EFG81394.1"/>
    </source>
</evidence>
<dbReference type="Proteomes" id="UP000006015">
    <property type="component" value="Unassembled WGS sequence"/>
</dbReference>
<accession>A0ABP2IJA7</accession>
<keyword evidence="3" id="KW-1185">Reference proteome</keyword>
<comment type="caution">
    <text evidence="2">The sequence shown here is derived from an EMBL/GenBank/DDBJ whole genome shotgun (WGS) entry which is preliminary data.</text>
</comment>
<gene>
    <name evidence="2" type="ORF">HMPREF0281_01382</name>
</gene>
<feature type="compositionally biased region" description="Basic and acidic residues" evidence="1">
    <location>
        <begin position="1"/>
        <end position="15"/>
    </location>
</feature>
<reference evidence="2 3" key="1">
    <citation type="submission" date="2010-04" db="EMBL/GenBank/DDBJ databases">
        <authorList>
            <person name="Weinstock G."/>
            <person name="Sodergren E."/>
            <person name="Clifton S."/>
            <person name="Fulton L."/>
            <person name="Fulton B."/>
            <person name="Courtney L."/>
            <person name="Fronick C."/>
            <person name="Harrison M."/>
            <person name="Strong C."/>
            <person name="Farmer C."/>
            <person name="Delahaunty K."/>
            <person name="Markovic C."/>
            <person name="Hall O."/>
            <person name="Minx P."/>
            <person name="Tomlinson C."/>
            <person name="Mitreva M."/>
            <person name="Hou S."/>
            <person name="Wollam A."/>
            <person name="Pepin K.H."/>
            <person name="Johnson M."/>
            <person name="Bhonagiri V."/>
            <person name="Zhang X."/>
            <person name="Suruliraj S."/>
            <person name="Warren W."/>
            <person name="Chinwalla A."/>
            <person name="Mardis E.R."/>
            <person name="Wilson R.K."/>
        </authorList>
    </citation>
    <scope>NUCLEOTIDE SEQUENCE [LARGE SCALE GENOMIC DNA]</scope>
    <source>
        <strain evidence="2 3">DSM 20306</strain>
    </source>
</reference>
<feature type="region of interest" description="Disordered" evidence="1">
    <location>
        <begin position="1"/>
        <end position="37"/>
    </location>
</feature>
<evidence type="ECO:0000256" key="1">
    <source>
        <dbReference type="SAM" id="MobiDB-lite"/>
    </source>
</evidence>
<dbReference type="EMBL" id="ADNS01000010">
    <property type="protein sequence ID" value="EFG81394.1"/>
    <property type="molecule type" value="Genomic_DNA"/>
</dbReference>
<protein>
    <submittedName>
        <fullName evidence="2">Uncharacterized protein</fullName>
    </submittedName>
</protein>